<protein>
    <submittedName>
        <fullName evidence="1">Uncharacterized protein</fullName>
    </submittedName>
</protein>
<comment type="caution">
    <text evidence="1">The sequence shown here is derived from an EMBL/GenBank/DDBJ whole genome shotgun (WGS) entry which is preliminary data.</text>
</comment>
<gene>
    <name evidence="1" type="ORF">DSO57_1011845</name>
</gene>
<evidence type="ECO:0000313" key="1">
    <source>
        <dbReference type="EMBL" id="KAJ9050728.1"/>
    </source>
</evidence>
<reference evidence="1" key="1">
    <citation type="submission" date="2022-04" db="EMBL/GenBank/DDBJ databases">
        <title>Genome of the entomopathogenic fungus Entomophthora muscae.</title>
        <authorList>
            <person name="Elya C."/>
            <person name="Lovett B.R."/>
            <person name="Lee E."/>
            <person name="Macias A.M."/>
            <person name="Hajek A.E."/>
            <person name="De Bivort B.L."/>
            <person name="Kasson M.T."/>
            <person name="De Fine Licht H.H."/>
            <person name="Stajich J.E."/>
        </authorList>
    </citation>
    <scope>NUCLEOTIDE SEQUENCE</scope>
    <source>
        <strain evidence="1">Berkeley</strain>
    </source>
</reference>
<dbReference type="Proteomes" id="UP001165960">
    <property type="component" value="Unassembled WGS sequence"/>
</dbReference>
<evidence type="ECO:0000313" key="2">
    <source>
        <dbReference type="Proteomes" id="UP001165960"/>
    </source>
</evidence>
<keyword evidence="2" id="KW-1185">Reference proteome</keyword>
<accession>A0ACC2RKW0</accession>
<dbReference type="EMBL" id="QTSX02007141">
    <property type="protein sequence ID" value="KAJ9050728.1"/>
    <property type="molecule type" value="Genomic_DNA"/>
</dbReference>
<proteinExistence type="predicted"/>
<organism evidence="1 2">
    <name type="scientific">Entomophthora muscae</name>
    <dbReference type="NCBI Taxonomy" id="34485"/>
    <lineage>
        <taxon>Eukaryota</taxon>
        <taxon>Fungi</taxon>
        <taxon>Fungi incertae sedis</taxon>
        <taxon>Zoopagomycota</taxon>
        <taxon>Entomophthoromycotina</taxon>
        <taxon>Entomophthoromycetes</taxon>
        <taxon>Entomophthorales</taxon>
        <taxon>Entomophthoraceae</taxon>
        <taxon>Entomophthora</taxon>
    </lineage>
</organism>
<sequence>MNTLNRYACLWVCTLLHQSQELGDTSSLLILVSSVMAALGSKASVIFNILCSKDLTPDLASHIEFFAMKAASLNLPSEMDVAMFQYSLNAASVDKSVWDLASTSLEKFFMLVHNLGDVMNVLQTILHPQCET</sequence>
<name>A0ACC2RKW0_9FUNG</name>